<name>A0A1X9YVN8_9BACT</name>
<keyword evidence="4" id="KW-1185">Reference proteome</keyword>
<proteinExistence type="predicted"/>
<evidence type="ECO:0000259" key="2">
    <source>
        <dbReference type="Pfam" id="PF06580"/>
    </source>
</evidence>
<dbReference type="InterPro" id="IPR010559">
    <property type="entry name" value="Sig_transdc_His_kin_internal"/>
</dbReference>
<dbReference type="GO" id="GO:0016020">
    <property type="term" value="C:membrane"/>
    <property type="evidence" value="ECO:0007669"/>
    <property type="project" value="InterPro"/>
</dbReference>
<keyword evidence="3" id="KW-0808">Transferase</keyword>
<sequence length="349" mass="40125">MSQVRVIMIYLAWALLWAVVQTALLWSVGFSARVAVSDALLTNLLLTVGGYAMGTGLRYYQPNIREAAHLVGWSLGLAVLSTMVFYWVTTRAFRGDVVYLDFVDATLAVRFLFTWLMVLLLLLLSWFWFYTLERQQDEQRRAAAEKLAREAELHTLRQQLQPHFLFNSLNSISALVGAKPEQARKMIQQLSDFLRGTLRKDNQQQVSLTDELQHLELYLEIEKVRFGHRLQTAIEVQNETMNMHLPALLLQPVVENAIKFGLYDTIGDTVISIKATAQDHHLLLQVQNPYDPATARPQQGTGFGLSSVQRRLYLLYARQDLLQTRQEENQFITTIQIPQKNDEVPDHRR</sequence>
<evidence type="ECO:0000256" key="1">
    <source>
        <dbReference type="SAM" id="Phobius"/>
    </source>
</evidence>
<dbReference type="InterPro" id="IPR050640">
    <property type="entry name" value="Bact_2-comp_sensor_kinase"/>
</dbReference>
<dbReference type="GO" id="GO:0000155">
    <property type="term" value="F:phosphorelay sensor kinase activity"/>
    <property type="evidence" value="ECO:0007669"/>
    <property type="project" value="InterPro"/>
</dbReference>
<feature type="domain" description="Signal transduction histidine kinase internal region" evidence="2">
    <location>
        <begin position="151"/>
        <end position="230"/>
    </location>
</feature>
<reference evidence="4" key="1">
    <citation type="submission" date="2017-05" db="EMBL/GenBank/DDBJ databases">
        <authorList>
            <person name="Ray J."/>
            <person name="Price M."/>
            <person name="Deutschbauer A."/>
        </authorList>
    </citation>
    <scope>NUCLEOTIDE SEQUENCE [LARGE SCALE GENOMIC DNA]</scope>
    <source>
        <strain evidence="4">DSM 19842</strain>
    </source>
</reference>
<feature type="transmembrane region" description="Helical" evidence="1">
    <location>
        <begin position="7"/>
        <end position="28"/>
    </location>
</feature>
<evidence type="ECO:0000313" key="3">
    <source>
        <dbReference type="EMBL" id="ARS36824.1"/>
    </source>
</evidence>
<keyword evidence="3" id="KW-0418">Kinase</keyword>
<feature type="transmembrane region" description="Helical" evidence="1">
    <location>
        <begin position="40"/>
        <end position="60"/>
    </location>
</feature>
<keyword evidence="1" id="KW-0812">Transmembrane</keyword>
<dbReference type="Proteomes" id="UP000266292">
    <property type="component" value="Chromosome"/>
</dbReference>
<keyword evidence="1" id="KW-1133">Transmembrane helix</keyword>
<keyword evidence="1" id="KW-0472">Membrane</keyword>
<dbReference type="InterPro" id="IPR036890">
    <property type="entry name" value="HATPase_C_sf"/>
</dbReference>
<feature type="transmembrane region" description="Helical" evidence="1">
    <location>
        <begin position="108"/>
        <end position="131"/>
    </location>
</feature>
<dbReference type="AlphaFoldDB" id="A0A1X9YVN8"/>
<dbReference type="EMBL" id="CP021235">
    <property type="protein sequence ID" value="ARS36824.1"/>
    <property type="molecule type" value="Genomic_DNA"/>
</dbReference>
<feature type="transmembrane region" description="Helical" evidence="1">
    <location>
        <begin position="67"/>
        <end position="88"/>
    </location>
</feature>
<dbReference type="SUPFAM" id="SSF55874">
    <property type="entry name" value="ATPase domain of HSP90 chaperone/DNA topoisomerase II/histidine kinase"/>
    <property type="match status" value="1"/>
</dbReference>
<dbReference type="PANTHER" id="PTHR34220">
    <property type="entry name" value="SENSOR HISTIDINE KINASE YPDA"/>
    <property type="match status" value="1"/>
</dbReference>
<evidence type="ECO:0000313" key="4">
    <source>
        <dbReference type="Proteomes" id="UP000266292"/>
    </source>
</evidence>
<organism evidence="3 4">
    <name type="scientific">Pontibacter actiniarum</name>
    <dbReference type="NCBI Taxonomy" id="323450"/>
    <lineage>
        <taxon>Bacteria</taxon>
        <taxon>Pseudomonadati</taxon>
        <taxon>Bacteroidota</taxon>
        <taxon>Cytophagia</taxon>
        <taxon>Cytophagales</taxon>
        <taxon>Hymenobacteraceae</taxon>
        <taxon>Pontibacter</taxon>
    </lineage>
</organism>
<dbReference type="STRING" id="709015.GCA_000472485_03256"/>
<dbReference type="RefSeq" id="WP_051364496.1">
    <property type="nucleotide sequence ID" value="NZ_CP021235.1"/>
</dbReference>
<protein>
    <submittedName>
        <fullName evidence="3">Sensor histidine kinase</fullName>
    </submittedName>
</protein>
<dbReference type="OrthoDB" id="9792992at2"/>
<gene>
    <name evidence="3" type="ORF">CA264_16120</name>
</gene>
<dbReference type="Pfam" id="PF06580">
    <property type="entry name" value="His_kinase"/>
    <property type="match status" value="1"/>
</dbReference>
<dbReference type="KEGG" id="pact:CA264_16120"/>
<dbReference type="PANTHER" id="PTHR34220:SF7">
    <property type="entry name" value="SENSOR HISTIDINE KINASE YPDA"/>
    <property type="match status" value="1"/>
</dbReference>
<accession>A0A1X9YVN8</accession>
<dbReference type="Gene3D" id="3.30.565.10">
    <property type="entry name" value="Histidine kinase-like ATPase, C-terminal domain"/>
    <property type="match status" value="1"/>
</dbReference>